<reference evidence="5 6" key="1">
    <citation type="submission" date="2024-04" db="EMBL/GenBank/DDBJ databases">
        <title>Symmetric and asymmetric DNA N6-adenine methylation regulates different biological responses in Mucorales.</title>
        <authorList>
            <consortium name="Lawrence Berkeley National Laboratory"/>
            <person name="Lax C."/>
            <person name="Mondo S.J."/>
            <person name="Osorio-Concepcion M."/>
            <person name="Muszewska A."/>
            <person name="Corrochano-Luque M."/>
            <person name="Gutierrez G."/>
            <person name="Riley R."/>
            <person name="Lipzen A."/>
            <person name="Guo J."/>
            <person name="Hundley H."/>
            <person name="Amirebrahimi M."/>
            <person name="Ng V."/>
            <person name="Lorenzo-Gutierrez D."/>
            <person name="Binder U."/>
            <person name="Yang J."/>
            <person name="Song Y."/>
            <person name="Canovas D."/>
            <person name="Navarro E."/>
            <person name="Freitag M."/>
            <person name="Gabaldon T."/>
            <person name="Grigoriev I.V."/>
            <person name="Corrochano L.M."/>
            <person name="Nicolas F.E."/>
            <person name="Garre V."/>
        </authorList>
    </citation>
    <scope>NUCLEOTIDE SEQUENCE [LARGE SCALE GENOMIC DNA]</scope>
    <source>
        <strain evidence="5 6">L51</strain>
    </source>
</reference>
<feature type="region of interest" description="Disordered" evidence="3">
    <location>
        <begin position="335"/>
        <end position="406"/>
    </location>
</feature>
<dbReference type="SMART" id="SM01340">
    <property type="entry name" value="DNA_mis_repair"/>
    <property type="match status" value="1"/>
</dbReference>
<dbReference type="EMBL" id="JBCLYO010000001">
    <property type="protein sequence ID" value="KAL0096422.1"/>
    <property type="molecule type" value="Genomic_DNA"/>
</dbReference>
<dbReference type="SUPFAM" id="SSF54211">
    <property type="entry name" value="Ribosomal protein S5 domain 2-like"/>
    <property type="match status" value="1"/>
</dbReference>
<evidence type="ECO:0000313" key="6">
    <source>
        <dbReference type="Proteomes" id="UP001448207"/>
    </source>
</evidence>
<feature type="region of interest" description="Disordered" evidence="3">
    <location>
        <begin position="552"/>
        <end position="576"/>
    </location>
</feature>
<dbReference type="InterPro" id="IPR002099">
    <property type="entry name" value="MutL/Mlh/PMS"/>
</dbReference>
<evidence type="ECO:0000259" key="4">
    <source>
        <dbReference type="SMART" id="SM01340"/>
    </source>
</evidence>
<sequence>MHALDRDTIRLLDAGQIIVDLDAIVKELIECVKDNGSGILEEDRLHMTKCHWTSKISRFEDINNVSTFGFRGEALHSICAISNTVSITTKTDDDDVARCYTCNSNGDIIKNTASPTISSTGTIVAVNQPFCSIPVRRQIAQNNSTAIVKKVLDWIIFMALPRPDVRFSFLSFKDSKMSREKIWIKPVAKNLIDNITTVYGVSLTDMIQYYTISNTDTAPFTLQCLLPVPNADPKVIYKGDRVFIYCNSRPIQYVKSELSDLVALVKNRFNQTIQHEQTTTTRNQKPFMYIDIKIQPDQYDVNIEPNKTAVIFHNRQSIINLMESLLNKIYTGPDLDSSENSSLSATRERKYTSRERSIDLYSSPSQEVNSDDSDSDSKAETEEKTNPWEFTMFSSSEEGNDVYELESSTDYSELGYKVPSYMEWSTTNSSQKNSDKSTHSSTELQGSDVWDIGISTDKSNDRVNRGTESEQNISALPRRHKNTRQPQVISWYGESSSNIPLKRTPSPENIQDPKRPAIPIATSSGSKERSSKHAKNDYIMWGVPRERSLDMTNTSSLETPDRLSSKPVPHSTGVPRHRTITGFLSEKPKSVKTHSANTLNNEMTVKVDHERLSKYQRGQYRRNHFHRRSMEDYYMSTEPSVQSTIAVFNSPQLGRQSLSVYVLYEIIHLGKCIEQIGVVHTKRAQSIQEFTKLMNTHKLGCDIVLETPVNIIQSSHDIHFQTLLSLMGYQKQVQENGIAQSEKTYTVITDPRIVNNGFNVRWHRDSHSGEVKVQILAICSIPYYGPSDWRDLLENIRQNPNAPFGHIRPNKAIEYLATKAYSTSDDTPVPLEPLLRGLSWQDSIGKYEITPTYSHTIAYSLSGSIHCS</sequence>
<feature type="compositionally biased region" description="Basic and acidic residues" evidence="3">
    <location>
        <begin position="526"/>
        <end position="536"/>
    </location>
</feature>
<dbReference type="PANTHER" id="PTHR10073">
    <property type="entry name" value="DNA MISMATCH REPAIR PROTEIN MLH, PMS, MUTL"/>
    <property type="match status" value="1"/>
</dbReference>
<dbReference type="Proteomes" id="UP001448207">
    <property type="component" value="Unassembled WGS sequence"/>
</dbReference>
<dbReference type="Gene3D" id="3.30.565.10">
    <property type="entry name" value="Histidine kinase-like ATPase, C-terminal domain"/>
    <property type="match status" value="1"/>
</dbReference>
<accession>A0ABR3BDL2</accession>
<feature type="region of interest" description="Disordered" evidence="3">
    <location>
        <begin position="425"/>
        <end position="539"/>
    </location>
</feature>
<dbReference type="PROSITE" id="PS00058">
    <property type="entry name" value="DNA_MISMATCH_REPAIR_1"/>
    <property type="match status" value="1"/>
</dbReference>
<comment type="caution">
    <text evidence="5">The sequence shown here is derived from an EMBL/GenBank/DDBJ whole genome shotgun (WGS) entry which is preliminary data.</text>
</comment>
<evidence type="ECO:0000256" key="2">
    <source>
        <dbReference type="ARBA" id="ARBA00022763"/>
    </source>
</evidence>
<dbReference type="PANTHER" id="PTHR10073:SF54">
    <property type="entry name" value="PMS1 PROTEIN HOMOLOG 1"/>
    <property type="match status" value="1"/>
</dbReference>
<feature type="domain" description="DNA mismatch repair protein S5" evidence="4">
    <location>
        <begin position="195"/>
        <end position="331"/>
    </location>
</feature>
<keyword evidence="2" id="KW-0227">DNA damage</keyword>
<keyword evidence="6" id="KW-1185">Reference proteome</keyword>
<feature type="compositionally biased region" description="Basic and acidic residues" evidence="3">
    <location>
        <begin position="375"/>
        <end position="386"/>
    </location>
</feature>
<proteinExistence type="inferred from homology"/>
<evidence type="ECO:0000256" key="3">
    <source>
        <dbReference type="SAM" id="MobiDB-lite"/>
    </source>
</evidence>
<organism evidence="5 6">
    <name type="scientific">Phycomyces blakesleeanus</name>
    <dbReference type="NCBI Taxonomy" id="4837"/>
    <lineage>
        <taxon>Eukaryota</taxon>
        <taxon>Fungi</taxon>
        <taxon>Fungi incertae sedis</taxon>
        <taxon>Mucoromycota</taxon>
        <taxon>Mucoromycotina</taxon>
        <taxon>Mucoromycetes</taxon>
        <taxon>Mucorales</taxon>
        <taxon>Phycomycetaceae</taxon>
        <taxon>Phycomyces</taxon>
    </lineage>
</organism>
<feature type="compositionally biased region" description="Basic and acidic residues" evidence="3">
    <location>
        <begin position="346"/>
        <end position="358"/>
    </location>
</feature>
<feature type="compositionally biased region" description="Basic and acidic residues" evidence="3">
    <location>
        <begin position="458"/>
        <end position="468"/>
    </location>
</feature>
<dbReference type="InterPro" id="IPR014721">
    <property type="entry name" value="Ribsml_uS5_D2-typ_fold_subgr"/>
</dbReference>
<dbReference type="Pfam" id="PF01119">
    <property type="entry name" value="DNA_mis_repair"/>
    <property type="match status" value="1"/>
</dbReference>
<feature type="compositionally biased region" description="Polar residues" evidence="3">
    <location>
        <begin position="484"/>
        <end position="499"/>
    </location>
</feature>
<evidence type="ECO:0000313" key="5">
    <source>
        <dbReference type="EMBL" id="KAL0096422.1"/>
    </source>
</evidence>
<name>A0ABR3BDL2_PHYBL</name>
<dbReference type="NCBIfam" id="TIGR00585">
    <property type="entry name" value="mutl"/>
    <property type="match status" value="1"/>
</dbReference>
<dbReference type="SUPFAM" id="SSF55874">
    <property type="entry name" value="ATPase domain of HSP90 chaperone/DNA topoisomerase II/histidine kinase"/>
    <property type="match status" value="1"/>
</dbReference>
<protein>
    <recommendedName>
        <fullName evidence="4">DNA mismatch repair protein S5 domain-containing protein</fullName>
    </recommendedName>
</protein>
<dbReference type="InterPro" id="IPR038973">
    <property type="entry name" value="MutL/Mlh/Pms-like"/>
</dbReference>
<dbReference type="InterPro" id="IPR013507">
    <property type="entry name" value="DNA_mismatch_S5_2-like"/>
</dbReference>
<dbReference type="InterPro" id="IPR014762">
    <property type="entry name" value="DNA_mismatch_repair_CS"/>
</dbReference>
<gene>
    <name evidence="5" type="ORF">J3Q64DRAFT_1843937</name>
</gene>
<comment type="similarity">
    <text evidence="1">Belongs to the DNA mismatch repair MutL/HexB family.</text>
</comment>
<evidence type="ECO:0000256" key="1">
    <source>
        <dbReference type="ARBA" id="ARBA00006082"/>
    </source>
</evidence>
<dbReference type="InterPro" id="IPR036890">
    <property type="entry name" value="HATPase_C_sf"/>
</dbReference>
<dbReference type="Gene3D" id="3.30.230.10">
    <property type="match status" value="1"/>
</dbReference>
<dbReference type="InterPro" id="IPR020568">
    <property type="entry name" value="Ribosomal_Su5_D2-typ_SF"/>
</dbReference>